<dbReference type="Gene3D" id="1.10.10.10">
    <property type="entry name" value="Winged helix-like DNA-binding domain superfamily/Winged helix DNA-binding domain"/>
    <property type="match status" value="1"/>
</dbReference>
<dbReference type="InterPro" id="IPR036390">
    <property type="entry name" value="WH_DNA-bd_sf"/>
</dbReference>
<dbReference type="AlphaFoldDB" id="S5YVY3"/>
<protein>
    <submittedName>
        <fullName evidence="5">Transcriptional regulator, GntR family</fullName>
    </submittedName>
</protein>
<dbReference type="EMBL" id="CP006650">
    <property type="protein sequence ID" value="AGT09406.1"/>
    <property type="molecule type" value="Genomic_DNA"/>
</dbReference>
<dbReference type="OrthoDB" id="7620579at2"/>
<name>S5YVY3_PARAH</name>
<evidence type="ECO:0000256" key="1">
    <source>
        <dbReference type="ARBA" id="ARBA00023015"/>
    </source>
</evidence>
<dbReference type="InterPro" id="IPR000524">
    <property type="entry name" value="Tscrpt_reg_HTH_GntR"/>
</dbReference>
<dbReference type="InterPro" id="IPR011711">
    <property type="entry name" value="GntR_C"/>
</dbReference>
<dbReference type="SUPFAM" id="SSF46785">
    <property type="entry name" value="Winged helix' DNA-binding domain"/>
    <property type="match status" value="1"/>
</dbReference>
<dbReference type="GO" id="GO:0003700">
    <property type="term" value="F:DNA-binding transcription factor activity"/>
    <property type="evidence" value="ECO:0007669"/>
    <property type="project" value="InterPro"/>
</dbReference>
<gene>
    <name evidence="5" type="ORF">JCM7686_2336</name>
</gene>
<dbReference type="PANTHER" id="PTHR43537:SF49">
    <property type="entry name" value="TRANSCRIPTIONAL REGULATORY PROTEIN"/>
    <property type="match status" value="1"/>
</dbReference>
<keyword evidence="3" id="KW-0804">Transcription</keyword>
<dbReference type="Proteomes" id="UP000015480">
    <property type="component" value="Chromosome"/>
</dbReference>
<dbReference type="PATRIC" id="fig|1367847.3.peg.2333"/>
<dbReference type="RefSeq" id="WP_020951044.1">
    <property type="nucleotide sequence ID" value="NC_022041.1"/>
</dbReference>
<evidence type="ECO:0000313" key="6">
    <source>
        <dbReference type="Proteomes" id="UP000015480"/>
    </source>
</evidence>
<proteinExistence type="predicted"/>
<dbReference type="SUPFAM" id="SSF48008">
    <property type="entry name" value="GntR ligand-binding domain-like"/>
    <property type="match status" value="1"/>
</dbReference>
<feature type="domain" description="HTH gntR-type" evidence="4">
    <location>
        <begin position="3"/>
        <end position="70"/>
    </location>
</feature>
<dbReference type="PROSITE" id="PS50949">
    <property type="entry name" value="HTH_GNTR"/>
    <property type="match status" value="1"/>
</dbReference>
<evidence type="ECO:0000313" key="5">
    <source>
        <dbReference type="EMBL" id="AGT09406.1"/>
    </source>
</evidence>
<dbReference type="KEGG" id="pami:JCM7686_2336"/>
<dbReference type="SMART" id="SM00895">
    <property type="entry name" value="FCD"/>
    <property type="match status" value="1"/>
</dbReference>
<dbReference type="HOGENOM" id="CLU_017584_5_1_5"/>
<dbReference type="SMART" id="SM00345">
    <property type="entry name" value="HTH_GNTR"/>
    <property type="match status" value="1"/>
</dbReference>
<dbReference type="Gene3D" id="1.20.120.530">
    <property type="entry name" value="GntR ligand-binding domain-like"/>
    <property type="match status" value="1"/>
</dbReference>
<dbReference type="PANTHER" id="PTHR43537">
    <property type="entry name" value="TRANSCRIPTIONAL REGULATOR, GNTR FAMILY"/>
    <property type="match status" value="1"/>
</dbReference>
<evidence type="ECO:0000256" key="3">
    <source>
        <dbReference type="ARBA" id="ARBA00023163"/>
    </source>
</evidence>
<sequence length="212" mass="23092">MSETHALRLADFLSEAILEGRIAPGARLDEKTLAESHGLSRTPVREALTELCGRGLALRKPYRGVEVIAPDPAFLAQSFEALSEIEALCASLAAGRISISGAIALETLVERMAQVRQDGDHDLYRRLNTDLHDQICNACGNAQLAEIAKDLRGRFEMLRRAQLGSDARVGDSHDEHRQIVQAICDRDAQGAARAMRSHLRHAMAAALPLLPS</sequence>
<keyword evidence="2" id="KW-0238">DNA-binding</keyword>
<evidence type="ECO:0000256" key="2">
    <source>
        <dbReference type="ARBA" id="ARBA00023125"/>
    </source>
</evidence>
<dbReference type="eggNOG" id="COG1802">
    <property type="taxonomic scope" value="Bacteria"/>
</dbReference>
<dbReference type="GO" id="GO:0003677">
    <property type="term" value="F:DNA binding"/>
    <property type="evidence" value="ECO:0007669"/>
    <property type="project" value="UniProtKB-KW"/>
</dbReference>
<keyword evidence="6" id="KW-1185">Reference proteome</keyword>
<dbReference type="InterPro" id="IPR008920">
    <property type="entry name" value="TF_FadR/GntR_C"/>
</dbReference>
<keyword evidence="1" id="KW-0805">Transcription regulation</keyword>
<evidence type="ECO:0000259" key="4">
    <source>
        <dbReference type="PROSITE" id="PS50949"/>
    </source>
</evidence>
<dbReference type="CDD" id="cd07377">
    <property type="entry name" value="WHTH_GntR"/>
    <property type="match status" value="1"/>
</dbReference>
<dbReference type="Pfam" id="PF00392">
    <property type="entry name" value="GntR"/>
    <property type="match status" value="1"/>
</dbReference>
<accession>S5YVY3</accession>
<dbReference type="STRING" id="1367847.JCM7686_2336"/>
<dbReference type="Pfam" id="PF07729">
    <property type="entry name" value="FCD"/>
    <property type="match status" value="1"/>
</dbReference>
<reference evidence="5 6" key="1">
    <citation type="journal article" date="2014" name="BMC Genomics">
        <title>Architecture and functions of a multipartite genome of the methylotrophic bacterium Paracoccus aminophilus JCM 7686, containing primary and secondary chromids.</title>
        <authorList>
            <person name="Dziewit L."/>
            <person name="Czarnecki J."/>
            <person name="Wibberg D."/>
            <person name="Radlinska M."/>
            <person name="Mrozek P."/>
            <person name="Szymczak M."/>
            <person name="Schluter A."/>
            <person name="Puhler A."/>
            <person name="Bartosik D."/>
        </authorList>
    </citation>
    <scope>NUCLEOTIDE SEQUENCE [LARGE SCALE GENOMIC DNA]</scope>
    <source>
        <strain evidence="5">JCM 7686</strain>
    </source>
</reference>
<dbReference type="InterPro" id="IPR036388">
    <property type="entry name" value="WH-like_DNA-bd_sf"/>
</dbReference>
<organism evidence="5 6">
    <name type="scientific">Paracoccus aminophilus JCM 7686</name>
    <dbReference type="NCBI Taxonomy" id="1367847"/>
    <lineage>
        <taxon>Bacteria</taxon>
        <taxon>Pseudomonadati</taxon>
        <taxon>Pseudomonadota</taxon>
        <taxon>Alphaproteobacteria</taxon>
        <taxon>Rhodobacterales</taxon>
        <taxon>Paracoccaceae</taxon>
        <taxon>Paracoccus</taxon>
    </lineage>
</organism>